<evidence type="ECO:0000256" key="2">
    <source>
        <dbReference type="ARBA" id="ARBA00022490"/>
    </source>
</evidence>
<feature type="compositionally biased region" description="Acidic residues" evidence="4">
    <location>
        <begin position="980"/>
        <end position="994"/>
    </location>
</feature>
<dbReference type="GeneID" id="100197170"/>
<keyword evidence="2" id="KW-0963">Cytoplasm</keyword>
<dbReference type="RefSeq" id="XP_065673531.1">
    <property type="nucleotide sequence ID" value="XM_065817459.1"/>
</dbReference>
<gene>
    <name evidence="7" type="primary">LOC100197170</name>
</gene>
<dbReference type="InterPro" id="IPR039762">
    <property type="entry name" value="Nmd2/UPF2"/>
</dbReference>
<feature type="coiled-coil region" evidence="3">
    <location>
        <begin position="922"/>
        <end position="949"/>
    </location>
</feature>
<feature type="domain" description="MIF4G" evidence="5">
    <location>
        <begin position="705"/>
        <end position="918"/>
    </location>
</feature>
<protein>
    <submittedName>
        <fullName evidence="7">Regulator of nonsense transcripts 2 isoform X2</fullName>
    </submittedName>
</protein>
<dbReference type="Pfam" id="PF04050">
    <property type="entry name" value="Upf2"/>
    <property type="match status" value="1"/>
</dbReference>
<feature type="compositionally biased region" description="Polar residues" evidence="4">
    <location>
        <begin position="36"/>
        <end position="53"/>
    </location>
</feature>
<evidence type="ECO:0000256" key="4">
    <source>
        <dbReference type="SAM" id="MobiDB-lite"/>
    </source>
</evidence>
<feature type="region of interest" description="Disordered" evidence="4">
    <location>
        <begin position="973"/>
        <end position="1007"/>
    </location>
</feature>
<feature type="domain" description="MIF4G" evidence="5">
    <location>
        <begin position="108"/>
        <end position="340"/>
    </location>
</feature>
<dbReference type="InterPro" id="IPR003890">
    <property type="entry name" value="MIF4G-like_typ-3"/>
</dbReference>
<dbReference type="SMART" id="SM00543">
    <property type="entry name" value="MIF4G"/>
    <property type="match status" value="3"/>
</dbReference>
<dbReference type="PANTHER" id="PTHR12839">
    <property type="entry name" value="NONSENSE-MEDIATED MRNA DECAY PROTEIN 2 UP-FRAMESHIFT SUPPRESSOR 2"/>
    <property type="match status" value="1"/>
</dbReference>
<feature type="domain" description="MIF4G" evidence="5">
    <location>
        <begin position="501"/>
        <end position="690"/>
    </location>
</feature>
<dbReference type="Gene3D" id="1.25.40.180">
    <property type="match status" value="3"/>
</dbReference>
<evidence type="ECO:0000313" key="6">
    <source>
        <dbReference type="Proteomes" id="UP001652625"/>
    </source>
</evidence>
<dbReference type="SUPFAM" id="SSF48371">
    <property type="entry name" value="ARM repeat"/>
    <property type="match status" value="3"/>
</dbReference>
<evidence type="ECO:0000313" key="7">
    <source>
        <dbReference type="RefSeq" id="XP_065673531.1"/>
    </source>
</evidence>
<feature type="region of interest" description="Disordered" evidence="4">
    <location>
        <begin position="1149"/>
        <end position="1192"/>
    </location>
</feature>
<feature type="compositionally biased region" description="Polar residues" evidence="4">
    <location>
        <begin position="1183"/>
        <end position="1192"/>
    </location>
</feature>
<organism evidence="6 7">
    <name type="scientific">Hydra vulgaris</name>
    <name type="common">Hydra</name>
    <name type="synonym">Hydra attenuata</name>
    <dbReference type="NCBI Taxonomy" id="6087"/>
    <lineage>
        <taxon>Eukaryota</taxon>
        <taxon>Metazoa</taxon>
        <taxon>Cnidaria</taxon>
        <taxon>Hydrozoa</taxon>
        <taxon>Hydroidolina</taxon>
        <taxon>Anthoathecata</taxon>
        <taxon>Aplanulata</taxon>
        <taxon>Hydridae</taxon>
        <taxon>Hydra</taxon>
    </lineage>
</organism>
<dbReference type="PANTHER" id="PTHR12839:SF7">
    <property type="entry name" value="REGULATOR OF NONSENSE TRANSCRIPTS 2"/>
    <property type="match status" value="1"/>
</dbReference>
<accession>A0ABM4DGG7</accession>
<reference evidence="7" key="1">
    <citation type="submission" date="2025-08" db="UniProtKB">
        <authorList>
            <consortium name="RefSeq"/>
        </authorList>
    </citation>
    <scope>IDENTIFICATION</scope>
</reference>
<dbReference type="Proteomes" id="UP001652625">
    <property type="component" value="Chromosome 14"/>
</dbReference>
<proteinExistence type="predicted"/>
<evidence type="ECO:0000256" key="1">
    <source>
        <dbReference type="ARBA" id="ARBA00004496"/>
    </source>
</evidence>
<name>A0ABM4DGG7_HYDVU</name>
<dbReference type="InterPro" id="IPR007193">
    <property type="entry name" value="Upf2/Nmd2_C"/>
</dbReference>
<feature type="region of interest" description="Disordered" evidence="4">
    <location>
        <begin position="1"/>
        <end position="56"/>
    </location>
</feature>
<dbReference type="Pfam" id="PF02854">
    <property type="entry name" value="MIF4G"/>
    <property type="match status" value="2"/>
</dbReference>
<evidence type="ECO:0000259" key="5">
    <source>
        <dbReference type="SMART" id="SM00543"/>
    </source>
</evidence>
<keyword evidence="3" id="KW-0175">Coiled coil</keyword>
<keyword evidence="6" id="KW-1185">Reference proteome</keyword>
<dbReference type="InterPro" id="IPR016024">
    <property type="entry name" value="ARM-type_fold"/>
</dbReference>
<dbReference type="Gene3D" id="4.10.80.160">
    <property type="match status" value="1"/>
</dbReference>
<sequence length="1192" mass="138235">MKPVERSHRYSSERKNKSLLLDESDSRSENEIGEQIVQSGDESSNEAHTYPNTNDDDILKSKELKMALETQAYNEQRIEKRLELREKNLNAQGNRPDELFLKKLDSSMKKNTTFIKKLRSINEQQKNALVNEFNGLNLSKFIQEAVAAMVEAKLKVSDVNAAAYMCSLFHQRYADFTVLFKQNFLKVFDCIGEGCKDEEKAAVVAKLRPALRLLGELVLDGFYLLNEGIPILLTILQNILNADKASFTCGTVVITLVRHCGEDLAGILPRKQRHWKETTNMSFSTLGVLSADQQSVFMCLFKEYYENISNHLVKLHKELQNREKQNRQTIGLRGELPADRKESFEKAQKIYEKILSSTTSLAELLDEEMPELPECQFEEREDVGTINIFTPNRGVEYDSETGLWEDDDTRTFYEDIKDLKILVPQIVFKEQDVPSNAQRKEKLMKDKKKKERRLRVDLLADDGAEYNDEIDDPDDSYEQDILGEDADDEDPATLGMAAIADAYFNKLPTCINRDFIDQAAEEFILKLNTKGNRKRLVKTLFSVNRTRLDLLPFYARLVSTLAPCLVDIAPDLVWLLKGSFLSHLRKKDQIHSESKIKTVRFLGELTKFKVCPKAEALYCLKVLLDKFTHHNIDMACNLIETCGRFLYRSPESHSRMSSLLEQMMRKKAVQAFDTRHSTMIENAFYYCNPPERQKLNKKVREPIHEYIRKLVYKDLFKTTTEKVLRQIRKLPWNDSKIVAYVARCLTNIWNVKFNNIRCVANMLSGLAEYHEDLAICIIDGTLENIRLGMETNIFRDNQRRICCLKYLGEMYNYQLVDSDIIFNTLYMLITFGSCLDMAASELDPPENLFRIRLVCTLLDTCGQYFDRGSSKKKLDYFLIFFQCYIWQKKESDCWNEQCPFPKEVEYMVHDTFESLRPSLKLFTSLEDAKQAAEDLNKEFQNKFSEVEKNSQDNFSNASSLSSPLQDSPQAFSFVASQSSQEEEDRYEGEDEYENKDDNNFSGSENDEMFTMDNVEQVVLLEKPKLYQCEEDDFFCKQFERMIGESVTERLQDNMVTPNLDIAIPMNLKGKHKKMRNNAEEPVEHPQSINFVMMLKKNNKQILKDLPIPITSDLAANMHDKQKAKQAEHEEMKRLVLDYNQRQEEESLNEIMAHSKPIKRASQIRPFSAKGMNSTQNRIRDTEQQFFGSSTRR</sequence>
<feature type="compositionally biased region" description="Basic and acidic residues" evidence="4">
    <location>
        <begin position="1"/>
        <end position="16"/>
    </location>
</feature>
<comment type="subcellular location">
    <subcellularLocation>
        <location evidence="1">Cytoplasm</location>
    </subcellularLocation>
</comment>
<evidence type="ECO:0000256" key="3">
    <source>
        <dbReference type="SAM" id="Coils"/>
    </source>
</evidence>